<evidence type="ECO:0000313" key="2">
    <source>
        <dbReference type="EMBL" id="GEQ13086.1"/>
    </source>
</evidence>
<reference evidence="2 3" key="1">
    <citation type="submission" date="2019-07" db="EMBL/GenBank/DDBJ databases">
        <title>Whole genome shotgun sequence of Knoellia locipacati NBRC 109775.</title>
        <authorList>
            <person name="Hosoyama A."/>
            <person name="Uohara A."/>
            <person name="Ohji S."/>
            <person name="Ichikawa N."/>
        </authorList>
    </citation>
    <scope>NUCLEOTIDE SEQUENCE [LARGE SCALE GENOMIC DNA]</scope>
    <source>
        <strain evidence="2 3">NBRC 109775</strain>
    </source>
</reference>
<dbReference type="Pfam" id="PF09347">
    <property type="entry name" value="DUF1989"/>
    <property type="match status" value="1"/>
</dbReference>
<proteinExistence type="predicted"/>
<dbReference type="EMBL" id="BKBA01000003">
    <property type="protein sequence ID" value="GEQ13086.1"/>
    <property type="molecule type" value="Genomic_DNA"/>
</dbReference>
<protein>
    <recommendedName>
        <fullName evidence="1">DUF1989 domain-containing protein</fullName>
    </recommendedName>
</protein>
<comment type="caution">
    <text evidence="2">The sequence shown here is derived from an EMBL/GenBank/DDBJ whole genome shotgun (WGS) entry which is preliminary data.</text>
</comment>
<organism evidence="2 3">
    <name type="scientific">Knoellia locipacati</name>
    <dbReference type="NCBI Taxonomy" id="882824"/>
    <lineage>
        <taxon>Bacteria</taxon>
        <taxon>Bacillati</taxon>
        <taxon>Actinomycetota</taxon>
        <taxon>Actinomycetes</taxon>
        <taxon>Micrococcales</taxon>
        <taxon>Intrasporangiaceae</taxon>
        <taxon>Knoellia</taxon>
    </lineage>
</organism>
<feature type="domain" description="DUF1989" evidence="1">
    <location>
        <begin position="15"/>
        <end position="179"/>
    </location>
</feature>
<sequence>MTSVTTDPADGFSRLAPQTGTHVRLAPGDVLTLLDPTGVQVSDLYCVSADDVAERLSSGRSIDFENTISFTTGSRLWSNRSRPMMTVVEDTCGSHDFLLTPCSQQTFDILYPDLEGAEHPSCFANLVGALEPHGVRRDDIGTTLNVFMNVWPDESGELHIDPPKSVAGDRFSVRAEMDLHVGITACSAEKSNGGVCKPIDWQVTRAGS</sequence>
<evidence type="ECO:0000259" key="1">
    <source>
        <dbReference type="Pfam" id="PF09347"/>
    </source>
</evidence>
<dbReference type="InterPro" id="IPR018959">
    <property type="entry name" value="DUF1989"/>
</dbReference>
<dbReference type="AlphaFoldDB" id="A0A512SYR8"/>
<gene>
    <name evidence="2" type="ORF">KLO01_11330</name>
</gene>
<evidence type="ECO:0000313" key="3">
    <source>
        <dbReference type="Proteomes" id="UP000321793"/>
    </source>
</evidence>
<accession>A0A512SYR8</accession>
<dbReference type="Proteomes" id="UP000321793">
    <property type="component" value="Unassembled WGS sequence"/>
</dbReference>
<dbReference type="PANTHER" id="PTHR31527">
    <property type="entry name" value="RE64534P"/>
    <property type="match status" value="1"/>
</dbReference>
<dbReference type="PANTHER" id="PTHR31527:SF0">
    <property type="entry name" value="RE64534P"/>
    <property type="match status" value="1"/>
</dbReference>
<keyword evidence="3" id="KW-1185">Reference proteome</keyword>
<name>A0A512SYR8_9MICO</name>